<dbReference type="AlphaFoldDB" id="A0A9P5DUK6"/>
<feature type="region of interest" description="Disordered" evidence="2">
    <location>
        <begin position="110"/>
        <end position="228"/>
    </location>
</feature>
<comment type="caution">
    <text evidence="3">The sequence shown here is derived from an EMBL/GenBank/DDBJ whole genome shotgun (WGS) entry which is preliminary data.</text>
</comment>
<accession>A0A9P5DUK6</accession>
<feature type="compositionally biased region" description="Low complexity" evidence="2">
    <location>
        <begin position="167"/>
        <end position="177"/>
    </location>
</feature>
<proteinExistence type="predicted"/>
<keyword evidence="4" id="KW-1185">Reference proteome</keyword>
<dbReference type="EMBL" id="PVQB02000371">
    <property type="protein sequence ID" value="KAF4337992.1"/>
    <property type="molecule type" value="Genomic_DNA"/>
</dbReference>
<feature type="region of interest" description="Disordered" evidence="2">
    <location>
        <begin position="253"/>
        <end position="274"/>
    </location>
</feature>
<evidence type="ECO:0000313" key="3">
    <source>
        <dbReference type="EMBL" id="KAF4337992.1"/>
    </source>
</evidence>
<organism evidence="3 4">
    <name type="scientific">Fusarium beomiforme</name>
    <dbReference type="NCBI Taxonomy" id="44412"/>
    <lineage>
        <taxon>Eukaryota</taxon>
        <taxon>Fungi</taxon>
        <taxon>Dikarya</taxon>
        <taxon>Ascomycota</taxon>
        <taxon>Pezizomycotina</taxon>
        <taxon>Sordariomycetes</taxon>
        <taxon>Hypocreomycetidae</taxon>
        <taxon>Hypocreales</taxon>
        <taxon>Nectriaceae</taxon>
        <taxon>Fusarium</taxon>
        <taxon>Fusarium burgessii species complex</taxon>
    </lineage>
</organism>
<dbReference type="OrthoDB" id="5081234at2759"/>
<name>A0A9P5DUK6_9HYPO</name>
<keyword evidence="1" id="KW-0175">Coiled coil</keyword>
<feature type="compositionally biased region" description="Acidic residues" evidence="2">
    <location>
        <begin position="198"/>
        <end position="222"/>
    </location>
</feature>
<dbReference type="Proteomes" id="UP000730481">
    <property type="component" value="Unassembled WGS sequence"/>
</dbReference>
<evidence type="ECO:0000256" key="2">
    <source>
        <dbReference type="SAM" id="MobiDB-lite"/>
    </source>
</evidence>
<feature type="coiled-coil region" evidence="1">
    <location>
        <begin position="418"/>
        <end position="455"/>
    </location>
</feature>
<protein>
    <submittedName>
        <fullName evidence="3">Uncharacterized protein</fullName>
    </submittedName>
</protein>
<gene>
    <name evidence="3" type="ORF">FBEOM_8091</name>
</gene>
<reference evidence="3" key="1">
    <citation type="journal article" date="2017" name="Mycologia">
        <title>Fusarium algeriense, sp. nov., a novel toxigenic crown rot pathogen of durum wheat from Algeria is nested in the Fusarium burgessii species complex.</title>
        <authorList>
            <person name="Laraba I."/>
            <person name="Keddad A."/>
            <person name="Boureghda H."/>
            <person name="Abdallah N."/>
            <person name="Vaughan M.M."/>
            <person name="Proctor R.H."/>
            <person name="Busman M."/>
            <person name="O'Donnell K."/>
        </authorList>
    </citation>
    <scope>NUCLEOTIDE SEQUENCE</scope>
    <source>
        <strain evidence="3">NRRL 25174</strain>
    </source>
</reference>
<evidence type="ECO:0000313" key="4">
    <source>
        <dbReference type="Proteomes" id="UP000730481"/>
    </source>
</evidence>
<feature type="compositionally biased region" description="Acidic residues" evidence="2">
    <location>
        <begin position="123"/>
        <end position="137"/>
    </location>
</feature>
<sequence>MSREAPPVPAPYNSHATRTNQLFCQFYEKLGKWPWDAVSFGPATWGRDLVSDFMRLLSVDLPATESVDEQTLMEYMYDESAHHPQLRYRFQLSSFVIAKATKWLAEKRELISHQQQPRRDPNTDPDTDTDTDTDSDSDSSILNEPANITRNRARARALHADASQTTPSSRQRSAPQSARKRPINYNEKDYFRLRNIDEVGEEGGDEEDENPEDEEPEDETIEPAEPPAKKRLMVFFNFSPQYTEALSKAVGDSVTLPRESQHNSTSGLNAGRHSIPQRNAILGEPRLDAQDESLNNAERASADCLKGKIIKLNEEISRIQANINNSTRRHQGYLETARVSEAALTEAKREATEAAEVVRRAEAQCATESETMAQFRLLSNESPGLISPEMMESIEEGTAGQKAKKEAVAELGKKTNRLNELKYKIEMAKIRSDELQSKLNELSEARRGKENCRRRLEGMHRFVTMGGDKMEEVLREKSFEEWMKDEGFSVL</sequence>
<feature type="compositionally biased region" description="Basic and acidic residues" evidence="2">
    <location>
        <begin position="186"/>
        <end position="197"/>
    </location>
</feature>
<feature type="compositionally biased region" description="Basic and acidic residues" evidence="2">
    <location>
        <begin position="110"/>
        <end position="122"/>
    </location>
</feature>
<feature type="coiled-coil region" evidence="1">
    <location>
        <begin position="302"/>
        <end position="364"/>
    </location>
</feature>
<reference evidence="3" key="2">
    <citation type="submission" date="2020-02" db="EMBL/GenBank/DDBJ databases">
        <title>Identification and distribution of gene clusters putatively required for synthesis of sphingolipid metabolism inhibitors in phylogenetically diverse species of the filamentous fungus Fusarium.</title>
        <authorList>
            <person name="Kim H.-S."/>
            <person name="Busman M."/>
            <person name="Brown D.W."/>
            <person name="Divon H."/>
            <person name="Uhlig S."/>
            <person name="Proctor R.H."/>
        </authorList>
    </citation>
    <scope>NUCLEOTIDE SEQUENCE</scope>
    <source>
        <strain evidence="3">NRRL 25174</strain>
    </source>
</reference>
<evidence type="ECO:0000256" key="1">
    <source>
        <dbReference type="SAM" id="Coils"/>
    </source>
</evidence>